<dbReference type="InterPro" id="IPR027370">
    <property type="entry name" value="Znf-RING_euk"/>
</dbReference>
<dbReference type="SMART" id="SM00504">
    <property type="entry name" value="Ubox"/>
    <property type="match status" value="1"/>
</dbReference>
<name>A0AAV1NU77_SCOSC</name>
<dbReference type="GO" id="GO:0008270">
    <property type="term" value="F:zinc ion binding"/>
    <property type="evidence" value="ECO:0007669"/>
    <property type="project" value="UniProtKB-KW"/>
</dbReference>
<evidence type="ECO:0000259" key="6">
    <source>
        <dbReference type="PROSITE" id="PS50119"/>
    </source>
</evidence>
<dbReference type="Gene3D" id="2.60.120.920">
    <property type="match status" value="1"/>
</dbReference>
<dbReference type="CDD" id="cd12893">
    <property type="entry name" value="SPRY_PRY_TRIM35"/>
    <property type="match status" value="1"/>
</dbReference>
<evidence type="ECO:0000259" key="7">
    <source>
        <dbReference type="PROSITE" id="PS50188"/>
    </source>
</evidence>
<keyword evidence="9" id="KW-1185">Reference proteome</keyword>
<sequence>MSLPEEDLTCPVCCDIFTDPVLLSCSHSFCRSCLKRCWDTGLRECPVCRKRTSKSSPLSNLALKNVCETVLQTRRQSSVEEKMNCNIHGEKLKLFCLVDKQPICVVCQSSKLHKTHDCSPLEEAVLDCKDQLALSLKTLQDELNCLKIIHRNTADMFSHIKNQALKTQRLIKSQFEQLHQVLYHEESVRLAALKKEEEEKIARMKDTFKELAAEVLSLSETIAVIHQELKEDEMVLLKNFKATQDRYVKIMDLWIMDHLFLVLIVIYSEWRICYDPRSKSTPLDSDIMSGVLIDVTKHLLNLKYRIWEKMLDHVDYTPVTLDPNTAHPCLILSDDLTSLHYSTEPSCCPDNPERFHMSAEVVGMDTLGSGSHHWVVETGNNQDWLLGVASSSVPRNSEISARPENGFWTLCFRDGELRAMTSPPTTLIVSRIPQQLKVQLDYDKGTVSFVDSADDLIYTFIHTFRETLLPYFYTQSSHPMRILPGKVLVTMLHQ</sequence>
<evidence type="ECO:0000313" key="9">
    <source>
        <dbReference type="Proteomes" id="UP001314229"/>
    </source>
</evidence>
<dbReference type="PROSITE" id="PS00518">
    <property type="entry name" value="ZF_RING_1"/>
    <property type="match status" value="1"/>
</dbReference>
<dbReference type="SMART" id="SM00336">
    <property type="entry name" value="BBOX"/>
    <property type="match status" value="1"/>
</dbReference>
<dbReference type="InterPro" id="IPR043136">
    <property type="entry name" value="B30.2/SPRY_sf"/>
</dbReference>
<dbReference type="InterPro" id="IPR013320">
    <property type="entry name" value="ConA-like_dom_sf"/>
</dbReference>
<dbReference type="GO" id="GO:0016567">
    <property type="term" value="P:protein ubiquitination"/>
    <property type="evidence" value="ECO:0007669"/>
    <property type="project" value="InterPro"/>
</dbReference>
<feature type="domain" description="B30.2/SPRY" evidence="7">
    <location>
        <begin position="299"/>
        <end position="489"/>
    </location>
</feature>
<dbReference type="SUPFAM" id="SSF49899">
    <property type="entry name" value="Concanavalin A-like lectins/glucanases"/>
    <property type="match status" value="1"/>
</dbReference>
<dbReference type="InterPro" id="IPR003879">
    <property type="entry name" value="Butyrophylin_SPRY"/>
</dbReference>
<dbReference type="SMART" id="SM00184">
    <property type="entry name" value="RING"/>
    <property type="match status" value="1"/>
</dbReference>
<comment type="caution">
    <text evidence="8">The sequence shown here is derived from an EMBL/GenBank/DDBJ whole genome shotgun (WGS) entry which is preliminary data.</text>
</comment>
<dbReference type="InterPro" id="IPR006574">
    <property type="entry name" value="PRY"/>
</dbReference>
<dbReference type="Pfam" id="PF13765">
    <property type="entry name" value="PRY"/>
    <property type="match status" value="1"/>
</dbReference>
<dbReference type="InterPro" id="IPR000315">
    <property type="entry name" value="Znf_B-box"/>
</dbReference>
<dbReference type="Pfam" id="PF13445">
    <property type="entry name" value="zf-RING_UBOX"/>
    <property type="match status" value="1"/>
</dbReference>
<dbReference type="EMBL" id="CAWUFR010000062">
    <property type="protein sequence ID" value="CAK6963114.1"/>
    <property type="molecule type" value="Genomic_DNA"/>
</dbReference>
<dbReference type="InterPro" id="IPR001841">
    <property type="entry name" value="Znf_RING"/>
</dbReference>
<dbReference type="InterPro" id="IPR003613">
    <property type="entry name" value="Ubox_domain"/>
</dbReference>
<dbReference type="AlphaFoldDB" id="A0AAV1NU77"/>
<reference evidence="8 9" key="1">
    <citation type="submission" date="2024-01" db="EMBL/GenBank/DDBJ databases">
        <authorList>
            <person name="Alioto T."/>
            <person name="Alioto T."/>
            <person name="Gomez Garrido J."/>
        </authorList>
    </citation>
    <scope>NUCLEOTIDE SEQUENCE [LARGE SCALE GENOMIC DNA]</scope>
</reference>
<dbReference type="Pfam" id="PF00622">
    <property type="entry name" value="SPRY"/>
    <property type="match status" value="1"/>
</dbReference>
<dbReference type="PANTHER" id="PTHR24103">
    <property type="entry name" value="E3 UBIQUITIN-PROTEIN LIGASE TRIM"/>
    <property type="match status" value="1"/>
</dbReference>
<evidence type="ECO:0000256" key="2">
    <source>
        <dbReference type="ARBA" id="ARBA00022771"/>
    </source>
</evidence>
<dbReference type="InterPro" id="IPR017907">
    <property type="entry name" value="Znf_RING_CS"/>
</dbReference>
<evidence type="ECO:0000256" key="3">
    <source>
        <dbReference type="ARBA" id="ARBA00022833"/>
    </source>
</evidence>
<evidence type="ECO:0000259" key="5">
    <source>
        <dbReference type="PROSITE" id="PS50089"/>
    </source>
</evidence>
<dbReference type="SMART" id="SM00449">
    <property type="entry name" value="SPRY"/>
    <property type="match status" value="1"/>
</dbReference>
<protein>
    <submittedName>
        <fullName evidence="8">Zinc-binding protein A33</fullName>
    </submittedName>
</protein>
<dbReference type="GO" id="GO:0004842">
    <property type="term" value="F:ubiquitin-protein transferase activity"/>
    <property type="evidence" value="ECO:0007669"/>
    <property type="project" value="InterPro"/>
</dbReference>
<dbReference type="InterPro" id="IPR013083">
    <property type="entry name" value="Znf_RING/FYVE/PHD"/>
</dbReference>
<dbReference type="InterPro" id="IPR003877">
    <property type="entry name" value="SPRY_dom"/>
</dbReference>
<dbReference type="PROSITE" id="PS50119">
    <property type="entry name" value="ZF_BBOX"/>
    <property type="match status" value="1"/>
</dbReference>
<evidence type="ECO:0000313" key="8">
    <source>
        <dbReference type="EMBL" id="CAK6963114.1"/>
    </source>
</evidence>
<dbReference type="SUPFAM" id="SSF57850">
    <property type="entry name" value="RING/U-box"/>
    <property type="match status" value="1"/>
</dbReference>
<dbReference type="FunFam" id="2.60.120.920:FF:000004">
    <property type="entry name" value="Butyrophilin subfamily 1 member A1"/>
    <property type="match status" value="1"/>
</dbReference>
<dbReference type="SUPFAM" id="SSF57845">
    <property type="entry name" value="B-box zinc-binding domain"/>
    <property type="match status" value="1"/>
</dbReference>
<dbReference type="PRINTS" id="PR01407">
    <property type="entry name" value="BUTYPHLNCDUF"/>
</dbReference>
<evidence type="ECO:0000256" key="1">
    <source>
        <dbReference type="ARBA" id="ARBA00022723"/>
    </source>
</evidence>
<dbReference type="Pfam" id="PF00643">
    <property type="entry name" value="zf-B_box"/>
    <property type="match status" value="1"/>
</dbReference>
<accession>A0AAV1NU77</accession>
<dbReference type="SMART" id="SM00589">
    <property type="entry name" value="PRY"/>
    <property type="match status" value="1"/>
</dbReference>
<gene>
    <name evidence="8" type="ORF">FSCOSCO3_A009012</name>
</gene>
<keyword evidence="3" id="KW-0862">Zinc</keyword>
<dbReference type="PROSITE" id="PS50089">
    <property type="entry name" value="ZF_RING_2"/>
    <property type="match status" value="1"/>
</dbReference>
<organism evidence="8 9">
    <name type="scientific">Scomber scombrus</name>
    <name type="common">Atlantic mackerel</name>
    <name type="synonym">Scomber vernalis</name>
    <dbReference type="NCBI Taxonomy" id="13677"/>
    <lineage>
        <taxon>Eukaryota</taxon>
        <taxon>Metazoa</taxon>
        <taxon>Chordata</taxon>
        <taxon>Craniata</taxon>
        <taxon>Vertebrata</taxon>
        <taxon>Euteleostomi</taxon>
        <taxon>Actinopterygii</taxon>
        <taxon>Neopterygii</taxon>
        <taxon>Teleostei</taxon>
        <taxon>Neoteleostei</taxon>
        <taxon>Acanthomorphata</taxon>
        <taxon>Pelagiaria</taxon>
        <taxon>Scombriformes</taxon>
        <taxon>Scombridae</taxon>
        <taxon>Scomber</taxon>
    </lineage>
</organism>
<proteinExistence type="predicted"/>
<dbReference type="Gene3D" id="3.30.40.10">
    <property type="entry name" value="Zinc/RING finger domain, C3HC4 (zinc finger)"/>
    <property type="match status" value="1"/>
</dbReference>
<keyword evidence="1" id="KW-0479">Metal-binding</keyword>
<evidence type="ECO:0000256" key="4">
    <source>
        <dbReference type="PROSITE-ProRule" id="PRU00024"/>
    </source>
</evidence>
<dbReference type="InterPro" id="IPR001870">
    <property type="entry name" value="B30.2/SPRY"/>
</dbReference>
<dbReference type="Proteomes" id="UP001314229">
    <property type="component" value="Unassembled WGS sequence"/>
</dbReference>
<feature type="domain" description="B box-type" evidence="6">
    <location>
        <begin position="80"/>
        <end position="121"/>
    </location>
</feature>
<keyword evidence="2 4" id="KW-0863">Zinc-finger</keyword>
<dbReference type="PROSITE" id="PS50188">
    <property type="entry name" value="B302_SPRY"/>
    <property type="match status" value="1"/>
</dbReference>
<feature type="domain" description="RING-type" evidence="5">
    <location>
        <begin position="10"/>
        <end position="49"/>
    </location>
</feature>
<dbReference type="InterPro" id="IPR050143">
    <property type="entry name" value="TRIM/RBCC"/>
</dbReference>
<dbReference type="Gene3D" id="3.30.160.60">
    <property type="entry name" value="Classic Zinc Finger"/>
    <property type="match status" value="1"/>
</dbReference>